<accession>A0A6G4UF06</accession>
<evidence type="ECO:0000313" key="3">
    <source>
        <dbReference type="Proteomes" id="UP000481583"/>
    </source>
</evidence>
<keyword evidence="1" id="KW-0472">Membrane</keyword>
<organism evidence="2 3">
    <name type="scientific">Streptomyces coryli</name>
    <dbReference type="NCBI Taxonomy" id="1128680"/>
    <lineage>
        <taxon>Bacteria</taxon>
        <taxon>Bacillati</taxon>
        <taxon>Actinomycetota</taxon>
        <taxon>Actinomycetes</taxon>
        <taxon>Kitasatosporales</taxon>
        <taxon>Streptomycetaceae</taxon>
        <taxon>Streptomyces</taxon>
    </lineage>
</organism>
<gene>
    <name evidence="2" type="ORF">G5C51_41065</name>
</gene>
<dbReference type="EMBL" id="JAAKZV010000453">
    <property type="protein sequence ID" value="NGN70261.1"/>
    <property type="molecule type" value="Genomic_DNA"/>
</dbReference>
<protein>
    <submittedName>
        <fullName evidence="2">Uncharacterized protein</fullName>
    </submittedName>
</protein>
<feature type="transmembrane region" description="Helical" evidence="1">
    <location>
        <begin position="23"/>
        <end position="42"/>
    </location>
</feature>
<proteinExistence type="predicted"/>
<name>A0A6G4UF06_9ACTN</name>
<keyword evidence="3" id="KW-1185">Reference proteome</keyword>
<evidence type="ECO:0000313" key="2">
    <source>
        <dbReference type="EMBL" id="NGN70261.1"/>
    </source>
</evidence>
<evidence type="ECO:0000256" key="1">
    <source>
        <dbReference type="SAM" id="Phobius"/>
    </source>
</evidence>
<dbReference type="AlphaFoldDB" id="A0A6G4UF06"/>
<comment type="caution">
    <text evidence="2">The sequence shown here is derived from an EMBL/GenBank/DDBJ whole genome shotgun (WGS) entry which is preliminary data.</text>
</comment>
<sequence length="48" mass="4560">MPSGAPDTGVRAAAGGDNSGETLVAGIGSGLAALAAIAVMVARHRARD</sequence>
<keyword evidence="1" id="KW-0812">Transmembrane</keyword>
<dbReference type="Proteomes" id="UP000481583">
    <property type="component" value="Unassembled WGS sequence"/>
</dbReference>
<keyword evidence="1" id="KW-1133">Transmembrane helix</keyword>
<reference evidence="2 3" key="1">
    <citation type="submission" date="2020-02" db="EMBL/GenBank/DDBJ databases">
        <title>Whole-genome analyses of novel actinobacteria.</title>
        <authorList>
            <person name="Sahin N."/>
        </authorList>
    </citation>
    <scope>NUCLEOTIDE SEQUENCE [LARGE SCALE GENOMIC DNA]</scope>
    <source>
        <strain evidence="2 3">A7024</strain>
    </source>
</reference>